<sequence>MRLLLRTIFIRICFQSGSVKQKLNCIHCSRTTHPKNVRLKKHAKLRSTIYMLRLASSPLKTSG</sequence>
<accession>J9GR62</accession>
<gene>
    <name evidence="1" type="ORF">EVA_06890</name>
</gene>
<evidence type="ECO:0000313" key="1">
    <source>
        <dbReference type="EMBL" id="EJX05003.1"/>
    </source>
</evidence>
<comment type="caution">
    <text evidence="1">The sequence shown here is derived from an EMBL/GenBank/DDBJ whole genome shotgun (WGS) entry which is preliminary data.</text>
</comment>
<name>J9GR62_9ZZZZ</name>
<reference evidence="1" key="1">
    <citation type="journal article" date="2012" name="PLoS ONE">
        <title>Gene sets for utilization of primary and secondary nutrition supplies in the distal gut of endangered iberian lynx.</title>
        <authorList>
            <person name="Alcaide M."/>
            <person name="Messina E."/>
            <person name="Richter M."/>
            <person name="Bargiela R."/>
            <person name="Peplies J."/>
            <person name="Huws S.A."/>
            <person name="Newbold C.J."/>
            <person name="Golyshin P.N."/>
            <person name="Simon M.A."/>
            <person name="Lopez G."/>
            <person name="Yakimov M.M."/>
            <person name="Ferrer M."/>
        </authorList>
    </citation>
    <scope>NUCLEOTIDE SEQUENCE</scope>
</reference>
<dbReference type="AlphaFoldDB" id="J9GR62"/>
<dbReference type="EMBL" id="AMCI01001613">
    <property type="protein sequence ID" value="EJX05003.1"/>
    <property type="molecule type" value="Genomic_DNA"/>
</dbReference>
<proteinExistence type="predicted"/>
<organism evidence="1">
    <name type="scientific">gut metagenome</name>
    <dbReference type="NCBI Taxonomy" id="749906"/>
    <lineage>
        <taxon>unclassified sequences</taxon>
        <taxon>metagenomes</taxon>
        <taxon>organismal metagenomes</taxon>
    </lineage>
</organism>
<protein>
    <submittedName>
        <fullName evidence="1">Uncharacterized protein</fullName>
    </submittedName>
</protein>